<dbReference type="Proteomes" id="UP000006882">
    <property type="component" value="Chromosome G7"/>
</dbReference>
<evidence type="ECO:0000313" key="1">
    <source>
        <dbReference type="EMBL" id="ONH96693.1"/>
    </source>
</evidence>
<accession>A0A251NBI6</accession>
<dbReference type="SUPFAM" id="SSF56235">
    <property type="entry name" value="N-terminal nucleophile aminohydrolases (Ntn hydrolases)"/>
    <property type="match status" value="1"/>
</dbReference>
<keyword evidence="2" id="KW-1185">Reference proteome</keyword>
<dbReference type="AlphaFoldDB" id="A0A251NBI6"/>
<name>A0A251NBI6_PRUPE</name>
<dbReference type="Gramene" id="ONH96693">
    <property type="protein sequence ID" value="ONH96693"/>
    <property type="gene ID" value="PRUPE_7G146500"/>
</dbReference>
<reference evidence="1 2" key="1">
    <citation type="journal article" date="2013" name="Nat. Genet.">
        <title>The high-quality draft genome of peach (Prunus persica) identifies unique patterns of genetic diversity, domestication and genome evolution.</title>
        <authorList>
            <consortium name="International Peach Genome Initiative"/>
            <person name="Verde I."/>
            <person name="Abbott A.G."/>
            <person name="Scalabrin S."/>
            <person name="Jung S."/>
            <person name="Shu S."/>
            <person name="Marroni F."/>
            <person name="Zhebentyayeva T."/>
            <person name="Dettori M.T."/>
            <person name="Grimwood J."/>
            <person name="Cattonaro F."/>
            <person name="Zuccolo A."/>
            <person name="Rossini L."/>
            <person name="Jenkins J."/>
            <person name="Vendramin E."/>
            <person name="Meisel L.A."/>
            <person name="Decroocq V."/>
            <person name="Sosinski B."/>
            <person name="Prochnik S."/>
            <person name="Mitros T."/>
            <person name="Policriti A."/>
            <person name="Cipriani G."/>
            <person name="Dondini L."/>
            <person name="Ficklin S."/>
            <person name="Goodstein D.M."/>
            <person name="Xuan P."/>
            <person name="Del Fabbro C."/>
            <person name="Aramini V."/>
            <person name="Copetti D."/>
            <person name="Gonzalez S."/>
            <person name="Horner D.S."/>
            <person name="Falchi R."/>
            <person name="Lucas S."/>
            <person name="Mica E."/>
            <person name="Maldonado J."/>
            <person name="Lazzari B."/>
            <person name="Bielenberg D."/>
            <person name="Pirona R."/>
            <person name="Miculan M."/>
            <person name="Barakat A."/>
            <person name="Testolin R."/>
            <person name="Stella A."/>
            <person name="Tartarini S."/>
            <person name="Tonutti P."/>
            <person name="Arus P."/>
            <person name="Orellana A."/>
            <person name="Wells C."/>
            <person name="Main D."/>
            <person name="Vizzotto G."/>
            <person name="Silva H."/>
            <person name="Salamini F."/>
            <person name="Schmutz J."/>
            <person name="Morgante M."/>
            <person name="Rokhsar D.S."/>
        </authorList>
    </citation>
    <scope>NUCLEOTIDE SEQUENCE [LARGE SCALE GENOMIC DNA]</scope>
    <source>
        <strain evidence="2">cv. Nemared</strain>
    </source>
</reference>
<protein>
    <recommendedName>
        <fullName evidence="3">Proteasome endopeptidase complex</fullName>
    </recommendedName>
</protein>
<dbReference type="GO" id="GO:0005634">
    <property type="term" value="C:nucleus"/>
    <property type="evidence" value="ECO:0000318"/>
    <property type="project" value="GO_Central"/>
</dbReference>
<proteinExistence type="predicted"/>
<dbReference type="STRING" id="3760.A0A251NBI6"/>
<organism evidence="1 2">
    <name type="scientific">Prunus persica</name>
    <name type="common">Peach</name>
    <name type="synonym">Amygdalus persica</name>
    <dbReference type="NCBI Taxonomy" id="3760"/>
    <lineage>
        <taxon>Eukaryota</taxon>
        <taxon>Viridiplantae</taxon>
        <taxon>Streptophyta</taxon>
        <taxon>Embryophyta</taxon>
        <taxon>Tracheophyta</taxon>
        <taxon>Spermatophyta</taxon>
        <taxon>Magnoliopsida</taxon>
        <taxon>eudicotyledons</taxon>
        <taxon>Gunneridae</taxon>
        <taxon>Pentapetalae</taxon>
        <taxon>rosids</taxon>
        <taxon>fabids</taxon>
        <taxon>Rosales</taxon>
        <taxon>Rosaceae</taxon>
        <taxon>Amygdaloideae</taxon>
        <taxon>Amygdaleae</taxon>
        <taxon>Prunus</taxon>
    </lineage>
</organism>
<dbReference type="Pfam" id="PF00227">
    <property type="entry name" value="Proteasome"/>
    <property type="match status" value="2"/>
</dbReference>
<dbReference type="PANTHER" id="PTHR32194:SF10">
    <property type="entry name" value="PROTEASOME SUBUNIT BETA TYPE-3"/>
    <property type="match status" value="1"/>
</dbReference>
<dbReference type="InterPro" id="IPR001353">
    <property type="entry name" value="Proteasome_sua/b"/>
</dbReference>
<gene>
    <name evidence="1" type="ORF">PRUPE_7G146500</name>
</gene>
<dbReference type="InterPro" id="IPR029055">
    <property type="entry name" value="Ntn_hydrolases_N"/>
</dbReference>
<dbReference type="GO" id="GO:0043161">
    <property type="term" value="P:proteasome-mediated ubiquitin-dependent protein catabolic process"/>
    <property type="evidence" value="ECO:0000318"/>
    <property type="project" value="GO_Central"/>
</dbReference>
<dbReference type="PANTHER" id="PTHR32194">
    <property type="entry name" value="METALLOPROTEASE TLDD"/>
    <property type="match status" value="1"/>
</dbReference>
<dbReference type="EMBL" id="CM007657">
    <property type="protein sequence ID" value="ONH96693.1"/>
    <property type="molecule type" value="Genomic_DNA"/>
</dbReference>
<dbReference type="GO" id="GO:0005829">
    <property type="term" value="C:cytosol"/>
    <property type="evidence" value="ECO:0000318"/>
    <property type="project" value="GO_Central"/>
</dbReference>
<dbReference type="GO" id="GO:0019774">
    <property type="term" value="C:proteasome core complex, beta-subunit complex"/>
    <property type="evidence" value="ECO:0000318"/>
    <property type="project" value="GO_Central"/>
</dbReference>
<sequence>MSIFEYNGSALIAMVGKNCFAIASDRRLGVQLQTIATDFQRIHRVHDGLFIGLSGFRGFCFGTSCTSFPVIAGLGDEGKPFFCTMDSTGANQDFVVAGTASESLYGACEAMFKSEMELEPEEFFEIVSQALLSSDDQDCLSGWGGHVYVV</sequence>
<evidence type="ECO:0000313" key="2">
    <source>
        <dbReference type="Proteomes" id="UP000006882"/>
    </source>
</evidence>
<dbReference type="Gene3D" id="3.60.20.10">
    <property type="entry name" value="Glutamine Phosphoribosylpyrophosphate, subunit 1, domain 1"/>
    <property type="match status" value="2"/>
</dbReference>
<dbReference type="InterPro" id="IPR023333">
    <property type="entry name" value="Proteasome_suB-type"/>
</dbReference>
<evidence type="ECO:0008006" key="3">
    <source>
        <dbReference type="Google" id="ProtNLM"/>
    </source>
</evidence>